<evidence type="ECO:0000313" key="2">
    <source>
        <dbReference type="Proteomes" id="UP000092527"/>
    </source>
</evidence>
<organism evidence="1 2">
    <name type="scientific">Gallibacterium salpingitidis</name>
    <dbReference type="NCBI Taxonomy" id="505341"/>
    <lineage>
        <taxon>Bacteria</taxon>
        <taxon>Pseudomonadati</taxon>
        <taxon>Pseudomonadota</taxon>
        <taxon>Gammaproteobacteria</taxon>
        <taxon>Pasteurellales</taxon>
        <taxon>Pasteurellaceae</taxon>
        <taxon>Gallibacterium</taxon>
    </lineage>
</organism>
<evidence type="ECO:0000313" key="1">
    <source>
        <dbReference type="EMBL" id="OBX11617.1"/>
    </source>
</evidence>
<reference evidence="1 2" key="1">
    <citation type="submission" date="2014-11" db="EMBL/GenBank/DDBJ databases">
        <title>Pan-genome of Gallibacterium spp.</title>
        <authorList>
            <person name="Kudirkiene E."/>
            <person name="Bojesen A.M."/>
        </authorList>
    </citation>
    <scope>NUCLEOTIDE SEQUENCE [LARGE SCALE GENOMIC DNA]</scope>
    <source>
        <strain evidence="1 2">18469/18</strain>
    </source>
</reference>
<name>A0AB36E721_9PAST</name>
<accession>A0AB36E721</accession>
<dbReference type="Proteomes" id="UP000092527">
    <property type="component" value="Unassembled WGS sequence"/>
</dbReference>
<proteinExistence type="predicted"/>
<protein>
    <submittedName>
        <fullName evidence="1">Uncharacterized protein</fullName>
    </submittedName>
</protein>
<dbReference type="EMBL" id="JTJU01000009">
    <property type="protein sequence ID" value="OBX11617.1"/>
    <property type="molecule type" value="Genomic_DNA"/>
</dbReference>
<sequence>MANPKKILELIKIRRPSTTHSNHISAKIDELVELIGLYDTLFLVMQRNQEESANTLNADVNYSGQIIADDLLVIAQILNDNLREELKNVLQFIIEQEDLINGGRK</sequence>
<dbReference type="RefSeq" id="WP_066112491.1">
    <property type="nucleotide sequence ID" value="NZ_CP103875.1"/>
</dbReference>
<comment type="caution">
    <text evidence="1">The sequence shown here is derived from an EMBL/GenBank/DDBJ whole genome shotgun (WGS) entry which is preliminary data.</text>
</comment>
<gene>
    <name evidence="1" type="ORF">QV09_01790</name>
</gene>
<dbReference type="AlphaFoldDB" id="A0AB36E721"/>